<dbReference type="Proteomes" id="UP001442494">
    <property type="component" value="Unassembled WGS sequence"/>
</dbReference>
<reference evidence="1 2" key="1">
    <citation type="submission" date="2022-04" db="EMBL/GenBank/DDBJ databases">
        <title>Positive selection, recombination, and allopatry shape intraspecific diversity of widespread and dominant cyanobacteria.</title>
        <authorList>
            <person name="Wei J."/>
            <person name="Shu W."/>
            <person name="Hu C."/>
        </authorList>
    </citation>
    <scope>NUCLEOTIDE SEQUENCE [LARGE SCALE GENOMIC DNA]</scope>
    <source>
        <strain evidence="1 2">GB2-A5</strain>
    </source>
</reference>
<dbReference type="InterPro" id="IPR049539">
    <property type="entry name" value="SPL"/>
</dbReference>
<proteinExistence type="predicted"/>
<evidence type="ECO:0000313" key="1">
    <source>
        <dbReference type="EMBL" id="MEP0866718.1"/>
    </source>
</evidence>
<organism evidence="1 2">
    <name type="scientific">Funiculus sociatus GB2-A5</name>
    <dbReference type="NCBI Taxonomy" id="2933946"/>
    <lineage>
        <taxon>Bacteria</taxon>
        <taxon>Bacillati</taxon>
        <taxon>Cyanobacteriota</taxon>
        <taxon>Cyanophyceae</taxon>
        <taxon>Coleofasciculales</taxon>
        <taxon>Coleofasciculaceae</taxon>
        <taxon>Funiculus</taxon>
    </lineage>
</organism>
<dbReference type="PANTHER" id="PTHR37822:SF2">
    <property type="entry name" value="SPORE PHOTOPRODUCT LYASE"/>
    <property type="match status" value="1"/>
</dbReference>
<accession>A0ABV0JTD0</accession>
<protein>
    <submittedName>
        <fullName evidence="1">Radical SAM protein</fullName>
    </submittedName>
</protein>
<dbReference type="Gene3D" id="3.40.50.12110">
    <property type="match status" value="1"/>
</dbReference>
<name>A0ABV0JTD0_9CYAN</name>
<sequence>MSLPTAIANSTISNDVILSEPSTHKARLWMPERVIFTPAALDEPWGQQILSRVRSLNLPVEELPRNRLTGLRGENERETYDISKRTLAVVTAPPSSFKLSPIPPSADWQFHIAEGCPAHCQYCYLAGSLSGPPVIRVFANLPQILDNLVSYERPSEVTTFEVSCYTDPLGIEHLTGSLAECIRYFGNRENAQLRWVSKFDGVSELLSLPHNGRTRCRISVNAALISGKFEGGTASVSSRLQALRRLALPQSQGGGGYPVGLVIAPIMPIEDWELHYTRLFDDISAALDFDCDLTFELISHRFTPGSKEVLMQWYPHNKLDMNEENRSVKRNKFGGIKYVYDADTMKKLRRFFESQIAERFPVAKILYWT</sequence>
<dbReference type="Gene3D" id="3.80.30.30">
    <property type="match status" value="1"/>
</dbReference>
<dbReference type="EMBL" id="JAMPKK010000049">
    <property type="protein sequence ID" value="MEP0866718.1"/>
    <property type="molecule type" value="Genomic_DNA"/>
</dbReference>
<dbReference type="Pfam" id="PF20903">
    <property type="entry name" value="SPL"/>
    <property type="match status" value="1"/>
</dbReference>
<comment type="caution">
    <text evidence="1">The sequence shown here is derived from an EMBL/GenBank/DDBJ whole genome shotgun (WGS) entry which is preliminary data.</text>
</comment>
<evidence type="ECO:0000313" key="2">
    <source>
        <dbReference type="Proteomes" id="UP001442494"/>
    </source>
</evidence>
<dbReference type="PANTHER" id="PTHR37822">
    <property type="entry name" value="SPORE PHOTOPRODUCT LYASE-RELATED"/>
    <property type="match status" value="1"/>
</dbReference>
<keyword evidence="2" id="KW-1185">Reference proteome</keyword>
<gene>
    <name evidence="1" type="ORF">NDI37_19890</name>
</gene>